<dbReference type="EMBL" id="CP036434">
    <property type="protein sequence ID" value="QDV09883.1"/>
    <property type="molecule type" value="Genomic_DNA"/>
</dbReference>
<gene>
    <name evidence="10" type="ORF">Poly30_54440</name>
</gene>
<evidence type="ECO:0000256" key="1">
    <source>
        <dbReference type="ARBA" id="ARBA00001966"/>
    </source>
</evidence>
<dbReference type="SFLD" id="SFLDG01123">
    <property type="entry name" value="methyltransferase_(Class_B)"/>
    <property type="match status" value="1"/>
</dbReference>
<dbReference type="InterPro" id="IPR006638">
    <property type="entry name" value="Elp3/MiaA/NifB-like_rSAM"/>
</dbReference>
<evidence type="ECO:0000259" key="9">
    <source>
        <dbReference type="PROSITE" id="PS51918"/>
    </source>
</evidence>
<dbReference type="PROSITE" id="PS51918">
    <property type="entry name" value="RADICAL_SAM"/>
    <property type="match status" value="1"/>
</dbReference>
<evidence type="ECO:0000256" key="2">
    <source>
        <dbReference type="ARBA" id="ARBA00022603"/>
    </source>
</evidence>
<dbReference type="GO" id="GO:0005829">
    <property type="term" value="C:cytosol"/>
    <property type="evidence" value="ECO:0007669"/>
    <property type="project" value="TreeGrafter"/>
</dbReference>
<dbReference type="SMART" id="SM00729">
    <property type="entry name" value="Elp3"/>
    <property type="match status" value="1"/>
</dbReference>
<dbReference type="SUPFAM" id="SSF102114">
    <property type="entry name" value="Radical SAM enzymes"/>
    <property type="match status" value="1"/>
</dbReference>
<dbReference type="GO" id="GO:0051539">
    <property type="term" value="F:4 iron, 4 sulfur cluster binding"/>
    <property type="evidence" value="ECO:0007669"/>
    <property type="project" value="UniProtKB-KW"/>
</dbReference>
<dbReference type="Proteomes" id="UP000320390">
    <property type="component" value="Chromosome"/>
</dbReference>
<proteinExistence type="predicted"/>
<evidence type="ECO:0000256" key="7">
    <source>
        <dbReference type="ARBA" id="ARBA00023014"/>
    </source>
</evidence>
<dbReference type="PANTHER" id="PTHR43409">
    <property type="entry name" value="ANAEROBIC MAGNESIUM-PROTOPORPHYRIN IX MONOMETHYL ESTER CYCLASE-RELATED"/>
    <property type="match status" value="1"/>
</dbReference>
<dbReference type="Gene3D" id="3.40.50.280">
    <property type="entry name" value="Cobalamin-binding domain"/>
    <property type="match status" value="1"/>
</dbReference>
<protein>
    <submittedName>
        <fullName evidence="10">B12 binding domain protein</fullName>
    </submittedName>
</protein>
<dbReference type="AlphaFoldDB" id="A0A518F0L1"/>
<dbReference type="GO" id="GO:0046872">
    <property type="term" value="F:metal ion binding"/>
    <property type="evidence" value="ECO:0007669"/>
    <property type="project" value="UniProtKB-KW"/>
</dbReference>
<dbReference type="RefSeq" id="WP_419190707.1">
    <property type="nucleotide sequence ID" value="NZ_CP036434.1"/>
</dbReference>
<dbReference type="InterPro" id="IPR023404">
    <property type="entry name" value="rSAM_horseshoe"/>
</dbReference>
<evidence type="ECO:0000256" key="4">
    <source>
        <dbReference type="ARBA" id="ARBA00022691"/>
    </source>
</evidence>
<feature type="domain" description="B12-binding" evidence="8">
    <location>
        <begin position="22"/>
        <end position="149"/>
    </location>
</feature>
<organism evidence="10 11">
    <name type="scientific">Saltatorellus ferox</name>
    <dbReference type="NCBI Taxonomy" id="2528018"/>
    <lineage>
        <taxon>Bacteria</taxon>
        <taxon>Pseudomonadati</taxon>
        <taxon>Planctomycetota</taxon>
        <taxon>Planctomycetia</taxon>
        <taxon>Planctomycetia incertae sedis</taxon>
        <taxon>Saltatorellus</taxon>
    </lineage>
</organism>
<dbReference type="InterPro" id="IPR006158">
    <property type="entry name" value="Cobalamin-bd"/>
</dbReference>
<dbReference type="GO" id="GO:0031419">
    <property type="term" value="F:cobalamin binding"/>
    <property type="evidence" value="ECO:0007669"/>
    <property type="project" value="InterPro"/>
</dbReference>
<evidence type="ECO:0000313" key="10">
    <source>
        <dbReference type="EMBL" id="QDV09883.1"/>
    </source>
</evidence>
<dbReference type="InterPro" id="IPR007197">
    <property type="entry name" value="rSAM"/>
</dbReference>
<dbReference type="PROSITE" id="PS51332">
    <property type="entry name" value="B12_BINDING"/>
    <property type="match status" value="1"/>
</dbReference>
<keyword evidence="6" id="KW-0408">Iron</keyword>
<keyword evidence="7" id="KW-0411">Iron-sulfur</keyword>
<dbReference type="SFLD" id="SFLDG01082">
    <property type="entry name" value="B12-binding_domain_containing"/>
    <property type="match status" value="1"/>
</dbReference>
<dbReference type="PANTHER" id="PTHR43409:SF7">
    <property type="entry name" value="BLL1977 PROTEIN"/>
    <property type="match status" value="1"/>
</dbReference>
<dbReference type="Gene3D" id="3.80.30.20">
    <property type="entry name" value="tm_1862 like domain"/>
    <property type="match status" value="1"/>
</dbReference>
<evidence type="ECO:0000313" key="11">
    <source>
        <dbReference type="Proteomes" id="UP000320390"/>
    </source>
</evidence>
<sequence>MTLTESSPQTATAIESRTPVRSMKVLFINDYLPQEMLGIMWLSRSIKDAGHQTKALFLPDAEWIKKIGDYAPDVVCFSVTTGMHLYFFDIAKRIRKEYPKALIVFGGPHPTFSPEMIEMNEHVDAICRGEGELAIVEYLDKIAAGEDPSFVQNMWVRNRQTGEIAKNPQRPPIQDLDSLGFPDRDVVYEAGSIYAESDRKVFVTQRGCPMNCSFCFHHALKKKVVATTNAKYVRKRSVDHVIAEIKHVREKYNLKFIHFLDDIFNLSGKWLDEFCEKYPKEIGLPFDVILMANMTREHHIEKLQKAGCVYARVAFESANEYIRNAVFRKNTTLKQLEDSAGWIKKYGIRLGSLNMLGGPGASLEDELETVALNIRCKVDHPLVSIMQPYPMFDIEDMTKEMGYAVAAYDDFPVKFNRTSSIEFDNKREIENLHKLFPIIVRNGWMMRFVKPMIRQRWLSKVYLVMYMLHSEWMVSEQAKLYAHAQGLSGMRYWKSVDFVRRVSVKGVIRTWENLFGKVSQRIAMKLQMGDERVIAHMD</sequence>
<keyword evidence="11" id="KW-1185">Reference proteome</keyword>
<dbReference type="GO" id="GO:0003824">
    <property type="term" value="F:catalytic activity"/>
    <property type="evidence" value="ECO:0007669"/>
    <property type="project" value="InterPro"/>
</dbReference>
<dbReference type="InterPro" id="IPR051198">
    <property type="entry name" value="BchE-like"/>
</dbReference>
<feature type="domain" description="Radical SAM core" evidence="9">
    <location>
        <begin position="194"/>
        <end position="422"/>
    </location>
</feature>
<comment type="cofactor">
    <cofactor evidence="1">
        <name>[4Fe-4S] cluster</name>
        <dbReference type="ChEBI" id="CHEBI:49883"/>
    </cofactor>
</comment>
<dbReference type="InterPro" id="IPR034466">
    <property type="entry name" value="Methyltransferase_Class_B"/>
</dbReference>
<dbReference type="SFLD" id="SFLDS00029">
    <property type="entry name" value="Radical_SAM"/>
    <property type="match status" value="1"/>
</dbReference>
<keyword evidence="4" id="KW-0949">S-adenosyl-L-methionine</keyword>
<keyword evidence="2" id="KW-0489">Methyltransferase</keyword>
<evidence type="ECO:0000256" key="3">
    <source>
        <dbReference type="ARBA" id="ARBA00022679"/>
    </source>
</evidence>
<dbReference type="CDD" id="cd01335">
    <property type="entry name" value="Radical_SAM"/>
    <property type="match status" value="1"/>
</dbReference>
<keyword evidence="5" id="KW-0479">Metal-binding</keyword>
<reference evidence="10 11" key="1">
    <citation type="submission" date="2019-02" db="EMBL/GenBank/DDBJ databases">
        <title>Deep-cultivation of Planctomycetes and their phenomic and genomic characterization uncovers novel biology.</title>
        <authorList>
            <person name="Wiegand S."/>
            <person name="Jogler M."/>
            <person name="Boedeker C."/>
            <person name="Pinto D."/>
            <person name="Vollmers J."/>
            <person name="Rivas-Marin E."/>
            <person name="Kohn T."/>
            <person name="Peeters S.H."/>
            <person name="Heuer A."/>
            <person name="Rast P."/>
            <person name="Oberbeckmann S."/>
            <person name="Bunk B."/>
            <person name="Jeske O."/>
            <person name="Meyerdierks A."/>
            <person name="Storesund J.E."/>
            <person name="Kallscheuer N."/>
            <person name="Luecker S."/>
            <person name="Lage O.M."/>
            <person name="Pohl T."/>
            <person name="Merkel B.J."/>
            <person name="Hornburger P."/>
            <person name="Mueller R.-W."/>
            <person name="Bruemmer F."/>
            <person name="Labrenz M."/>
            <person name="Spormann A.M."/>
            <person name="Op den Camp H."/>
            <person name="Overmann J."/>
            <person name="Amann R."/>
            <person name="Jetten M.S.M."/>
            <person name="Mascher T."/>
            <person name="Medema M.H."/>
            <person name="Devos D.P."/>
            <person name="Kaster A.-K."/>
            <person name="Ovreas L."/>
            <person name="Rohde M."/>
            <person name="Galperin M.Y."/>
            <person name="Jogler C."/>
        </authorList>
    </citation>
    <scope>NUCLEOTIDE SEQUENCE [LARGE SCALE GENOMIC DNA]</scope>
    <source>
        <strain evidence="10 11">Poly30</strain>
    </source>
</reference>
<dbReference type="InterPro" id="IPR036724">
    <property type="entry name" value="Cobalamin-bd_sf"/>
</dbReference>
<dbReference type="SUPFAM" id="SSF52242">
    <property type="entry name" value="Cobalamin (vitamin B12)-binding domain"/>
    <property type="match status" value="1"/>
</dbReference>
<evidence type="ECO:0000256" key="6">
    <source>
        <dbReference type="ARBA" id="ARBA00023004"/>
    </source>
</evidence>
<evidence type="ECO:0000259" key="8">
    <source>
        <dbReference type="PROSITE" id="PS51332"/>
    </source>
</evidence>
<dbReference type="Pfam" id="PF04055">
    <property type="entry name" value="Radical_SAM"/>
    <property type="match status" value="1"/>
</dbReference>
<dbReference type="InterPro" id="IPR058240">
    <property type="entry name" value="rSAM_sf"/>
</dbReference>
<keyword evidence="3" id="KW-0808">Transferase</keyword>
<dbReference type="CDD" id="cd02068">
    <property type="entry name" value="radical_SAM_B12_BD"/>
    <property type="match status" value="1"/>
</dbReference>
<evidence type="ECO:0000256" key="5">
    <source>
        <dbReference type="ARBA" id="ARBA00022723"/>
    </source>
</evidence>
<accession>A0A518F0L1</accession>
<name>A0A518F0L1_9BACT</name>
<dbReference type="Pfam" id="PF02310">
    <property type="entry name" value="B12-binding"/>
    <property type="match status" value="1"/>
</dbReference>